<dbReference type="InterPro" id="IPR010985">
    <property type="entry name" value="Ribbon_hlx_hlx"/>
</dbReference>
<dbReference type="InterPro" id="IPR013321">
    <property type="entry name" value="Arc_rbn_hlx_hlx"/>
</dbReference>
<dbReference type="Gene3D" id="1.10.1220.10">
    <property type="entry name" value="Met repressor-like"/>
    <property type="match status" value="1"/>
</dbReference>
<protein>
    <recommendedName>
        <fullName evidence="1">Antitoxin FitA-like ribbon-helix-helix domain-containing protein</fullName>
    </recommendedName>
</protein>
<dbReference type="InterPro" id="IPR053853">
    <property type="entry name" value="FitA-like_RHH"/>
</dbReference>
<evidence type="ECO:0000313" key="2">
    <source>
        <dbReference type="EMBL" id="ATW33768.1"/>
    </source>
</evidence>
<dbReference type="AlphaFoldDB" id="A0A2D3TDC7"/>
<dbReference type="EMBL" id="CP017613">
    <property type="protein sequence ID" value="ATW33768.1"/>
    <property type="molecule type" value="Genomic_DNA"/>
</dbReference>
<gene>
    <name evidence="2" type="ORF">BJP43_05185</name>
</gene>
<evidence type="ECO:0000313" key="3">
    <source>
        <dbReference type="Proteomes" id="UP000229055"/>
    </source>
</evidence>
<reference evidence="3" key="1">
    <citation type="submission" date="2016-10" db="EMBL/GenBank/DDBJ databases">
        <authorList>
            <person name="Chevignon G."/>
        </authorList>
    </citation>
    <scope>NUCLEOTIDE SEQUENCE [LARGE SCALE GENOMIC DNA]</scope>
    <source>
        <strain evidence="3">ZA17</strain>
    </source>
</reference>
<organism evidence="2 3">
    <name type="scientific">Candidatus Williamhamiltonella defendens</name>
    <dbReference type="NCBI Taxonomy" id="138072"/>
    <lineage>
        <taxon>Bacteria</taxon>
        <taxon>Pseudomonadati</taxon>
        <taxon>Pseudomonadota</taxon>
        <taxon>Gammaproteobacteria</taxon>
        <taxon>Enterobacterales</taxon>
        <taxon>Enterobacteriaceae</taxon>
        <taxon>aphid secondary symbionts</taxon>
        <taxon>Candidatus Williamhamiltonella</taxon>
    </lineage>
</organism>
<dbReference type="GO" id="GO:0006355">
    <property type="term" value="P:regulation of DNA-templated transcription"/>
    <property type="evidence" value="ECO:0007669"/>
    <property type="project" value="InterPro"/>
</dbReference>
<sequence>MPAVTIRNLSEEIYQNIKLRAVKNGRSAEAEIRQILKEAVSPTSYLKIGSELAAFSQKFGPRLKKICPWHWLAMPQIKLLLWKIDSAFSVWDFGEKLWPVSALSPLTVHFMPR</sequence>
<dbReference type="SUPFAM" id="SSF47598">
    <property type="entry name" value="Ribbon-helix-helix"/>
    <property type="match status" value="1"/>
</dbReference>
<feature type="domain" description="Antitoxin FitA-like ribbon-helix-helix" evidence="1">
    <location>
        <begin position="2"/>
        <end position="40"/>
    </location>
</feature>
<dbReference type="Proteomes" id="UP000229055">
    <property type="component" value="Chromosome"/>
</dbReference>
<reference evidence="3" key="2">
    <citation type="submission" date="2017-11" db="EMBL/GenBank/DDBJ databases">
        <title>PacBio sequencing of new strain of the secondary endosymbiont Candidatus Hamiltonella defensa.</title>
        <authorList>
            <person name="Strand M.R."/>
            <person name="Oliver K."/>
        </authorList>
    </citation>
    <scope>NUCLEOTIDE SEQUENCE [LARGE SCALE GENOMIC DNA]</scope>
    <source>
        <strain evidence="3">ZA17</strain>
    </source>
</reference>
<dbReference type="Pfam" id="PF22513">
    <property type="entry name" value="FitA-like_RHH"/>
    <property type="match status" value="1"/>
</dbReference>
<proteinExistence type="predicted"/>
<dbReference type="GO" id="GO:0043565">
    <property type="term" value="F:sequence-specific DNA binding"/>
    <property type="evidence" value="ECO:0007669"/>
    <property type="project" value="UniProtKB-ARBA"/>
</dbReference>
<evidence type="ECO:0000259" key="1">
    <source>
        <dbReference type="Pfam" id="PF22513"/>
    </source>
</evidence>
<accession>A0A2D3TDC7</accession>
<name>A0A2D3TDC7_9ENTR</name>